<organism evidence="1 2">
    <name type="scientific">Panagrolaimus sp. JU765</name>
    <dbReference type="NCBI Taxonomy" id="591449"/>
    <lineage>
        <taxon>Eukaryota</taxon>
        <taxon>Metazoa</taxon>
        <taxon>Ecdysozoa</taxon>
        <taxon>Nematoda</taxon>
        <taxon>Chromadorea</taxon>
        <taxon>Rhabditida</taxon>
        <taxon>Tylenchina</taxon>
        <taxon>Panagrolaimomorpha</taxon>
        <taxon>Panagrolaimoidea</taxon>
        <taxon>Panagrolaimidae</taxon>
        <taxon>Panagrolaimus</taxon>
    </lineage>
</organism>
<dbReference type="WBParaSite" id="JU765_v2.g17662.t1">
    <property type="protein sequence ID" value="JU765_v2.g17662.t1"/>
    <property type="gene ID" value="JU765_v2.g17662"/>
</dbReference>
<evidence type="ECO:0000313" key="1">
    <source>
        <dbReference type="Proteomes" id="UP000887576"/>
    </source>
</evidence>
<evidence type="ECO:0000313" key="2">
    <source>
        <dbReference type="WBParaSite" id="JU765_v2.g17662.t1"/>
    </source>
</evidence>
<name>A0AC34QNC6_9BILA</name>
<sequence length="493" mass="56266">MAILIPLLLAAVVGLAAYSLWKHLEFRKRLEGIPSPRSYPILGHSTIVKPDVQGFVDQIMGMANIYPENPRMVLFWAGPVPLLMIYSGELLKPIFTESVHFNKPFLYDMLVPWLGYGLLTSPLEKWRNRRKLLTPTFHYDILKNFVHVFNKQAEILVQQLKKVADKDEPVEISKYVTLCALDIICETSMGKCVDAQLKADSDYVKAVSTINDIIQNRQKNPLLWTDFTFWLLGQKKEHDWALNILHNFTKKVIAERKEEMKNEKNSECCERLAFLDLLLAMEEKGEITGQDLQQEVDTFMFEGHDTTASGINWALHLLGNHPEEQEKALAEIGEVIGDSPEVTFEHLGKLKYLECIIKESLRLQPSVPIFARVLGEDQELGGFNIPKGTQILVNSYLIHRDPSQWVDPDVFKPERFLPENSVGRHAFAFVPFSAGGRNCIGQRFALMEEKTVLTNILKNFKIVSTKRRDQLGFKTELILRPIDGVHVSLSSRI</sequence>
<reference evidence="2" key="1">
    <citation type="submission" date="2022-11" db="UniProtKB">
        <authorList>
            <consortium name="WormBaseParasite"/>
        </authorList>
    </citation>
    <scope>IDENTIFICATION</scope>
</reference>
<accession>A0AC34QNC6</accession>
<protein>
    <submittedName>
        <fullName evidence="2">Cytochrome P450</fullName>
    </submittedName>
</protein>
<dbReference type="Proteomes" id="UP000887576">
    <property type="component" value="Unplaced"/>
</dbReference>
<proteinExistence type="predicted"/>